<dbReference type="VEuPathDB" id="TriTrypDB:TcIL3000_0_20060"/>
<sequence>MHWCIGLLLVLALFVVATAFHGSAWRVVRCHDVMTGTLSTFIAVFFVDLTFTIVSFPVIFILSVLLEPLLFTILAAFSITTSLPVLLEHLPTVPADGVSCLLCPLDVGGQRHCRSLDEFCVQVVPFFSRQLLSNPPPVRWSERWSHPKPITCAHEVQQLSVECQHDNSHRPLSLTGGRKDISYTVQQLLSRCIGLVFVLRQVACWKVSRCRETSSAVVRLAHLREGYGALFPPRTAFSPEEVVDQPLADLKVSKLLSRASPVKRSSPGNAFG</sequence>
<evidence type="ECO:0000313" key="3">
    <source>
        <dbReference type="EMBL" id="CCD17161.1"/>
    </source>
</evidence>
<organism evidence="3 4">
    <name type="scientific">Trypanosoma congolense (strain IL3000)</name>
    <dbReference type="NCBI Taxonomy" id="1068625"/>
    <lineage>
        <taxon>Eukaryota</taxon>
        <taxon>Discoba</taxon>
        <taxon>Euglenozoa</taxon>
        <taxon>Kinetoplastea</taxon>
        <taxon>Metakinetoplastina</taxon>
        <taxon>Trypanosomatida</taxon>
        <taxon>Trypanosomatidae</taxon>
        <taxon>Trypanosoma</taxon>
        <taxon>Nannomonas</taxon>
    </lineage>
</organism>
<name>F9WIL3_TRYCI</name>
<keyword evidence="1" id="KW-1133">Transmembrane helix</keyword>
<feature type="signal peptide" evidence="2">
    <location>
        <begin position="1"/>
        <end position="19"/>
    </location>
</feature>
<evidence type="ECO:0000256" key="1">
    <source>
        <dbReference type="SAM" id="Phobius"/>
    </source>
</evidence>
<proteinExistence type="predicted"/>
<evidence type="ECO:0000256" key="2">
    <source>
        <dbReference type="SAM" id="SignalP"/>
    </source>
</evidence>
<keyword evidence="1" id="KW-0472">Membrane</keyword>
<feature type="transmembrane region" description="Helical" evidence="1">
    <location>
        <begin position="40"/>
        <end position="62"/>
    </location>
</feature>
<comment type="caution">
    <text evidence="3">The sequence shown here is derived from an EMBL/GenBank/DDBJ whole genome shotgun (WGS) entry which is preliminary data.</text>
</comment>
<dbReference type="EMBL" id="CAEQ01002616">
    <property type="protein sequence ID" value="CCD17161.1"/>
    <property type="molecule type" value="Genomic_DNA"/>
</dbReference>
<dbReference type="Proteomes" id="UP000000702">
    <property type="component" value="Unassembled WGS sequence"/>
</dbReference>
<keyword evidence="2" id="KW-0732">Signal</keyword>
<accession>F9WIL3</accession>
<keyword evidence="1" id="KW-0812">Transmembrane</keyword>
<reference evidence="4" key="1">
    <citation type="submission" date="2011-07" db="EMBL/GenBank/DDBJ databases">
        <title>Divergent evolution of antigenic variation in African trypanosomes.</title>
        <authorList>
            <person name="Jackson A.P."/>
            <person name="Berry A."/>
            <person name="Allison H.C."/>
            <person name="Burton P."/>
            <person name="Anderson J."/>
            <person name="Aslett M."/>
            <person name="Brown R."/>
            <person name="Corton N."/>
            <person name="Harris D."/>
            <person name="Hauser H."/>
            <person name="Gamble J."/>
            <person name="Gilderthorp R."/>
            <person name="McQuillan J."/>
            <person name="Quail M.A."/>
            <person name="Sanders M."/>
            <person name="Van Tonder A."/>
            <person name="Ginger M.L."/>
            <person name="Donelson J.E."/>
            <person name="Field M.C."/>
            <person name="Barry J.D."/>
            <person name="Berriman M."/>
            <person name="Hertz-Fowler C."/>
        </authorList>
    </citation>
    <scope>NUCLEOTIDE SEQUENCE [LARGE SCALE GENOMIC DNA]</scope>
    <source>
        <strain evidence="4">IL3000</strain>
    </source>
</reference>
<keyword evidence="4" id="KW-1185">Reference proteome</keyword>
<reference evidence="3 4" key="2">
    <citation type="journal article" date="2012" name="Proc. Natl. Acad. Sci. U.S.A.">
        <title>Antigenic diversity is generated by distinct evolutionary mechanisms in African trypanosome species.</title>
        <authorList>
            <person name="Jackson A.P."/>
            <person name="Berry A."/>
            <person name="Aslett M."/>
            <person name="Allison H.C."/>
            <person name="Burton P."/>
            <person name="Vavrova-Anderson J."/>
            <person name="Brown R."/>
            <person name="Browne H."/>
            <person name="Corton N."/>
            <person name="Hauser H."/>
            <person name="Gamble J."/>
            <person name="Gilderthorp R."/>
            <person name="Marcello L."/>
            <person name="McQuillan J."/>
            <person name="Otto T.D."/>
            <person name="Quail M.A."/>
            <person name="Sanders M.J."/>
            <person name="van Tonder A."/>
            <person name="Ginger M.L."/>
            <person name="Field M.C."/>
            <person name="Barry J.D."/>
            <person name="Hertz-Fowler C."/>
            <person name="Berriman M."/>
        </authorList>
    </citation>
    <scope>NUCLEOTIDE SEQUENCE [LARGE SCALE GENOMIC DNA]</scope>
    <source>
        <strain evidence="3 4">IL3000</strain>
    </source>
</reference>
<protein>
    <submittedName>
        <fullName evidence="3">WGS project CAEQ00000000 data, annotated contig 812</fullName>
    </submittedName>
</protein>
<gene>
    <name evidence="3" type="ORF">TCIL3000_0_20060</name>
</gene>
<feature type="chain" id="PRO_5003390436" evidence="2">
    <location>
        <begin position="20"/>
        <end position="272"/>
    </location>
</feature>
<evidence type="ECO:0000313" key="4">
    <source>
        <dbReference type="Proteomes" id="UP000000702"/>
    </source>
</evidence>
<dbReference type="AlphaFoldDB" id="F9WIL3"/>